<evidence type="ECO:0000313" key="5">
    <source>
        <dbReference type="EMBL" id="MBD1381439.1"/>
    </source>
</evidence>
<keyword evidence="2" id="KW-0238">DNA-binding</keyword>
<dbReference type="SMART" id="SM00345">
    <property type="entry name" value="HTH_GNTR"/>
    <property type="match status" value="1"/>
</dbReference>
<dbReference type="InterPro" id="IPR011711">
    <property type="entry name" value="GntR_C"/>
</dbReference>
<evidence type="ECO:0000256" key="3">
    <source>
        <dbReference type="ARBA" id="ARBA00023163"/>
    </source>
</evidence>
<dbReference type="EMBL" id="JACXAI010000018">
    <property type="protein sequence ID" value="MBD1381439.1"/>
    <property type="molecule type" value="Genomic_DNA"/>
</dbReference>
<dbReference type="InterPro" id="IPR036390">
    <property type="entry name" value="WH_DNA-bd_sf"/>
</dbReference>
<reference evidence="5" key="1">
    <citation type="submission" date="2020-09" db="EMBL/GenBank/DDBJ databases">
        <title>A novel bacterium of genus Bacillus, isolated from South China Sea.</title>
        <authorList>
            <person name="Huang H."/>
            <person name="Mo K."/>
            <person name="Hu Y."/>
        </authorList>
    </citation>
    <scope>NUCLEOTIDE SEQUENCE</scope>
    <source>
        <strain evidence="5">IB182487</strain>
    </source>
</reference>
<dbReference type="SUPFAM" id="SSF46785">
    <property type="entry name" value="Winged helix' DNA-binding domain"/>
    <property type="match status" value="1"/>
</dbReference>
<dbReference type="PANTHER" id="PTHR43537">
    <property type="entry name" value="TRANSCRIPTIONAL REGULATOR, GNTR FAMILY"/>
    <property type="match status" value="1"/>
</dbReference>
<proteinExistence type="predicted"/>
<dbReference type="SUPFAM" id="SSF48008">
    <property type="entry name" value="GntR ligand-binding domain-like"/>
    <property type="match status" value="1"/>
</dbReference>
<evidence type="ECO:0000256" key="1">
    <source>
        <dbReference type="ARBA" id="ARBA00023015"/>
    </source>
</evidence>
<keyword evidence="6" id="KW-1185">Reference proteome</keyword>
<name>A0A926S1Y4_9BACI</name>
<dbReference type="InterPro" id="IPR036388">
    <property type="entry name" value="WH-like_DNA-bd_sf"/>
</dbReference>
<dbReference type="CDD" id="cd07377">
    <property type="entry name" value="WHTH_GntR"/>
    <property type="match status" value="1"/>
</dbReference>
<sequence length="225" mass="26676">MRSNIKSNSVSSREFVYQELRNQILSFQLEPGTSISEKEISTQFNVSRTPVREAFLRLAQEGLLNVYPQKGTSVSLIDLELQEEARFMREHLERAVIRLACDGMAKEKLQALEMNVRMQGFCIEEKNYLKLFELDEEFHRTIFEGCEKERTWQAIELMNVHLNRSRMLRLVTDYNWQEIVEHHKAILTAIKTNDHENAEDIMRRHLTLAVDDKDKLQKQYPHFYK</sequence>
<accession>A0A926S1Y4</accession>
<comment type="caution">
    <text evidence="5">The sequence shown here is derived from an EMBL/GenBank/DDBJ whole genome shotgun (WGS) entry which is preliminary data.</text>
</comment>
<dbReference type="AlphaFoldDB" id="A0A926S1Y4"/>
<evidence type="ECO:0000259" key="4">
    <source>
        <dbReference type="PROSITE" id="PS50949"/>
    </source>
</evidence>
<dbReference type="GO" id="GO:0003700">
    <property type="term" value="F:DNA-binding transcription factor activity"/>
    <property type="evidence" value="ECO:0007669"/>
    <property type="project" value="InterPro"/>
</dbReference>
<keyword evidence="1" id="KW-0805">Transcription regulation</keyword>
<evidence type="ECO:0000313" key="6">
    <source>
        <dbReference type="Proteomes" id="UP000626844"/>
    </source>
</evidence>
<dbReference type="Gene3D" id="1.10.10.10">
    <property type="entry name" value="Winged helix-like DNA-binding domain superfamily/Winged helix DNA-binding domain"/>
    <property type="match status" value="1"/>
</dbReference>
<evidence type="ECO:0000256" key="2">
    <source>
        <dbReference type="ARBA" id="ARBA00023125"/>
    </source>
</evidence>
<dbReference type="Pfam" id="PF07729">
    <property type="entry name" value="FCD"/>
    <property type="match status" value="1"/>
</dbReference>
<dbReference type="Gene3D" id="1.20.120.530">
    <property type="entry name" value="GntR ligand-binding domain-like"/>
    <property type="match status" value="1"/>
</dbReference>
<keyword evidence="3" id="KW-0804">Transcription</keyword>
<dbReference type="InterPro" id="IPR000524">
    <property type="entry name" value="Tscrpt_reg_HTH_GntR"/>
</dbReference>
<dbReference type="PANTHER" id="PTHR43537:SF51">
    <property type="entry name" value="HTH-TYPE TRANSCRIPTIONAL REGULATOR LGOR-RELATED"/>
    <property type="match status" value="1"/>
</dbReference>
<dbReference type="PROSITE" id="PS50949">
    <property type="entry name" value="HTH_GNTR"/>
    <property type="match status" value="1"/>
</dbReference>
<dbReference type="PRINTS" id="PR00035">
    <property type="entry name" value="HTHGNTR"/>
</dbReference>
<dbReference type="GO" id="GO:0003677">
    <property type="term" value="F:DNA binding"/>
    <property type="evidence" value="ECO:0007669"/>
    <property type="project" value="UniProtKB-KW"/>
</dbReference>
<organism evidence="5 6">
    <name type="scientific">Metabacillus arenae</name>
    <dbReference type="NCBI Taxonomy" id="2771434"/>
    <lineage>
        <taxon>Bacteria</taxon>
        <taxon>Bacillati</taxon>
        <taxon>Bacillota</taxon>
        <taxon>Bacilli</taxon>
        <taxon>Bacillales</taxon>
        <taxon>Bacillaceae</taxon>
        <taxon>Metabacillus</taxon>
    </lineage>
</organism>
<dbReference type="Pfam" id="PF00392">
    <property type="entry name" value="GntR"/>
    <property type="match status" value="1"/>
</dbReference>
<feature type="domain" description="HTH gntR-type" evidence="4">
    <location>
        <begin position="10"/>
        <end position="77"/>
    </location>
</feature>
<protein>
    <submittedName>
        <fullName evidence="5">GntR family transcriptional regulator</fullName>
    </submittedName>
</protein>
<gene>
    <name evidence="5" type="ORF">IC621_14465</name>
</gene>
<dbReference type="RefSeq" id="WP_191159034.1">
    <property type="nucleotide sequence ID" value="NZ_JACXAI010000018.1"/>
</dbReference>
<dbReference type="SMART" id="SM00895">
    <property type="entry name" value="FCD"/>
    <property type="match status" value="1"/>
</dbReference>
<dbReference type="Proteomes" id="UP000626844">
    <property type="component" value="Unassembled WGS sequence"/>
</dbReference>
<dbReference type="InterPro" id="IPR008920">
    <property type="entry name" value="TF_FadR/GntR_C"/>
</dbReference>